<feature type="compositionally biased region" description="Pro residues" evidence="8">
    <location>
        <begin position="1901"/>
        <end position="1917"/>
    </location>
</feature>
<feature type="compositionally biased region" description="Basic and acidic residues" evidence="8">
    <location>
        <begin position="1076"/>
        <end position="1085"/>
    </location>
</feature>
<dbReference type="Proteomes" id="UP001497525">
    <property type="component" value="Unassembled WGS sequence"/>
</dbReference>
<dbReference type="PROSITE" id="PS00022">
    <property type="entry name" value="EGF_1"/>
    <property type="match status" value="1"/>
</dbReference>
<dbReference type="PROSITE" id="PS50215">
    <property type="entry name" value="ADAM_MEPRO"/>
    <property type="match status" value="1"/>
</dbReference>
<feature type="compositionally biased region" description="Low complexity" evidence="8">
    <location>
        <begin position="2140"/>
        <end position="2152"/>
    </location>
</feature>
<evidence type="ECO:0000256" key="3">
    <source>
        <dbReference type="ARBA" id="ARBA00022989"/>
    </source>
</evidence>
<feature type="region of interest" description="Disordered" evidence="8">
    <location>
        <begin position="1417"/>
        <end position="1564"/>
    </location>
</feature>
<dbReference type="EMBL" id="CAXLJL010000166">
    <property type="protein sequence ID" value="CAL5133921.1"/>
    <property type="molecule type" value="Genomic_DNA"/>
</dbReference>
<feature type="domain" description="Peptidase M12B" evidence="13">
    <location>
        <begin position="278"/>
        <end position="533"/>
    </location>
</feature>
<dbReference type="GO" id="GO:0016020">
    <property type="term" value="C:membrane"/>
    <property type="evidence" value="ECO:0007669"/>
    <property type="project" value="UniProtKB-SubCell"/>
</dbReference>
<feature type="compositionally biased region" description="Basic and acidic residues" evidence="8">
    <location>
        <begin position="1097"/>
        <end position="1120"/>
    </location>
</feature>
<protein>
    <submittedName>
        <fullName evidence="14">Uncharacterized protein</fullName>
    </submittedName>
</protein>
<feature type="compositionally biased region" description="Basic and acidic residues" evidence="8">
    <location>
        <begin position="1046"/>
        <end position="1065"/>
    </location>
</feature>
<dbReference type="PROSITE" id="PS00427">
    <property type="entry name" value="DISINTEGRIN_1"/>
    <property type="match status" value="1"/>
</dbReference>
<keyword evidence="10" id="KW-0732">Signal</keyword>
<keyword evidence="7" id="KW-0245">EGF-like domain</keyword>
<evidence type="ECO:0000256" key="5">
    <source>
        <dbReference type="ARBA" id="ARBA00023157"/>
    </source>
</evidence>
<feature type="compositionally biased region" description="Basic residues" evidence="8">
    <location>
        <begin position="1536"/>
        <end position="1552"/>
    </location>
</feature>
<evidence type="ECO:0000259" key="13">
    <source>
        <dbReference type="PROSITE" id="PS50215"/>
    </source>
</evidence>
<feature type="domain" description="EGF-like" evidence="11">
    <location>
        <begin position="793"/>
        <end position="827"/>
    </location>
</feature>
<feature type="compositionally biased region" description="Basic and acidic residues" evidence="8">
    <location>
        <begin position="1520"/>
        <end position="1535"/>
    </location>
</feature>
<dbReference type="Pfam" id="PF23106">
    <property type="entry name" value="EGF_Teneurin"/>
    <property type="match status" value="1"/>
</dbReference>
<evidence type="ECO:0000256" key="2">
    <source>
        <dbReference type="ARBA" id="ARBA00022692"/>
    </source>
</evidence>
<dbReference type="PROSITE" id="PS01186">
    <property type="entry name" value="EGF_2"/>
    <property type="match status" value="1"/>
</dbReference>
<feature type="region of interest" description="Disordered" evidence="8">
    <location>
        <begin position="1576"/>
        <end position="1652"/>
    </location>
</feature>
<dbReference type="Gene3D" id="3.40.390.10">
    <property type="entry name" value="Collagenase (Catalytic Domain)"/>
    <property type="match status" value="1"/>
</dbReference>
<feature type="region of interest" description="Disordered" evidence="8">
    <location>
        <begin position="1889"/>
        <end position="1917"/>
    </location>
</feature>
<dbReference type="PROSITE" id="PS50214">
    <property type="entry name" value="DISINTEGRIN_2"/>
    <property type="match status" value="1"/>
</dbReference>
<keyword evidence="4 9" id="KW-0472">Membrane</keyword>
<evidence type="ECO:0000259" key="11">
    <source>
        <dbReference type="PROSITE" id="PS50026"/>
    </source>
</evidence>
<dbReference type="InterPro" id="IPR018358">
    <property type="entry name" value="Disintegrin_CS"/>
</dbReference>
<accession>A0AAV2TCB4</accession>
<dbReference type="Pfam" id="PF01421">
    <property type="entry name" value="Reprolysin"/>
    <property type="match status" value="1"/>
</dbReference>
<dbReference type="InterPro" id="IPR000742">
    <property type="entry name" value="EGF"/>
</dbReference>
<dbReference type="SMART" id="SM00050">
    <property type="entry name" value="DISIN"/>
    <property type="match status" value="1"/>
</dbReference>
<feature type="region of interest" description="Disordered" evidence="8">
    <location>
        <begin position="1145"/>
        <end position="1180"/>
    </location>
</feature>
<dbReference type="InterPro" id="IPR006586">
    <property type="entry name" value="ADAM_Cys-rich"/>
</dbReference>
<gene>
    <name evidence="14" type="ORF">CDAUBV1_LOCUS7135</name>
</gene>
<dbReference type="SUPFAM" id="SSF55486">
    <property type="entry name" value="Metalloproteases ('zincins'), catalytic domain"/>
    <property type="match status" value="1"/>
</dbReference>
<dbReference type="SMART" id="SM00608">
    <property type="entry name" value="ACR"/>
    <property type="match status" value="1"/>
</dbReference>
<dbReference type="SUPFAM" id="SSF57552">
    <property type="entry name" value="Blood coagulation inhibitor (disintegrin)"/>
    <property type="match status" value="1"/>
</dbReference>
<feature type="compositionally biased region" description="Low complexity" evidence="8">
    <location>
        <begin position="1578"/>
        <end position="1590"/>
    </location>
</feature>
<feature type="region of interest" description="Disordered" evidence="8">
    <location>
        <begin position="1678"/>
        <end position="1702"/>
    </location>
</feature>
<dbReference type="Gene3D" id="4.10.70.10">
    <property type="entry name" value="Disintegrin domain"/>
    <property type="match status" value="1"/>
</dbReference>
<evidence type="ECO:0000259" key="12">
    <source>
        <dbReference type="PROSITE" id="PS50214"/>
    </source>
</evidence>
<feature type="region of interest" description="Disordered" evidence="8">
    <location>
        <begin position="1001"/>
        <end position="1131"/>
    </location>
</feature>
<dbReference type="PANTHER" id="PTHR11905:SF248">
    <property type="entry name" value="DISINTEGRIN AND METALLOPROTEINASE DOMAIN-CONTAINING PROTEIN UNC-71"/>
    <property type="match status" value="1"/>
</dbReference>
<feature type="region of interest" description="Disordered" evidence="8">
    <location>
        <begin position="628"/>
        <end position="652"/>
    </location>
</feature>
<feature type="transmembrane region" description="Helical" evidence="9">
    <location>
        <begin position="925"/>
        <end position="949"/>
    </location>
</feature>
<feature type="region of interest" description="Disordered" evidence="8">
    <location>
        <begin position="1763"/>
        <end position="1798"/>
    </location>
</feature>
<feature type="compositionally biased region" description="Low complexity" evidence="8">
    <location>
        <begin position="1783"/>
        <end position="1798"/>
    </location>
</feature>
<sequence length="2265" mass="247307">MLQRRRLFGSHPTHLSLLEILWLFALLAQFLCCIAAQNTVFYQHDSAKQSNLIASTGSEEKDSICECWKWPECVSNCTAKGLFPEQLKADHTLLARLPLPFIIEFPYQDRKSRPKYGTSTADKHGTYFMNTKFWIYLVNRQHVQLKLQKSIIFGRANSYSTLYYQSKERQVFGYESDKLDHCFYTGTARRDPNRPEPDSYVAVDTCHGLRGLIQVSNVTYGILPLQCGRCEPERLPHVIFPHQPIPIERDAQIPTFWQPTNVLSMKSHGMKKAGEQLYTIRIAAILDHQLFIQFDRDLHRCVHYIGSLVNQATKSFRGVPIELRLVRSEIWNLGDHIQLNSSVKATLNNLAVYSSQRLPVRPISSFSPVNRTPSHTVNQHPAWMRRRQIREANLIRSIIRPRSSDPSTQSERDLFDVEILFTATPFTEVVEYLAVPDSICTPRSLAVIQVNTSETTYHVSRLLTLAIAEVLGLKSFPCPQLYSCGSADLLSDGDKSRIRLALVSGMADCLSSLTLRESMRFRVDTCGNGRIDRGEECDPNIKNRLYTGKPTVNSSSVADWPCCNPNTCLADIGAVCTQGACCHQCRLLPRGQLCRAAKDQCDLPEFCTGHEPNCPANLYLENGSPCRTYSPKSSTSNSSPKDQPPSDQSSVDEGRALCYQGRCPTRDSQCQSIWGVKATKAADYCFMLHNSKTEGACGVAKENCKNEHIMCGLLHCQGGEPRPVSGQPILTYTEHQGQQFECKHLSDASAERFVPEGAACASNRYCFHQQCVSPNVALHSRCPAGPFSTRTEDGRIVLRNITCSNHGLCTNAGFCLCQPGWNGMACENRGLVEAKSSSGGPVPAEARVDMLDVLPPEPDMAKLIWVHLEDMLEASVSDENELDSALQNASILIDYTDAFPNWALFVPVVSGCASGKEKKAQMNTLYLIIILVSVVGGMFIFMAIFMLVYRRRGRSAFPRKSTRPHCLAINRKSKTDADFKTSDGHGNGSIRLYETSISSRDVDSALSPNRNRGARERSGDGNRERSYLSRWAHEHRPSRRHGRSSRSGDREYNDSHHREHRGEGGRRRRRHYRIIRNGDDADYIRSGRKGKSCETSSARDGRYGESRDNPEATNHSDTELACRQNSEDVEQNSMDRIIKFGSMPSYKEDKMKQNRRFGDGGLLGGRKSHSSKTGQTHPSESAVKIGVTTECSAQNSPNPLTGVGLSTASADSALKPGLIGLSGSPIRTTATATPLLFPYTLSSFEPNQSLSTMACATAILTANASLAPSQAGIFATTPVISQPCVVPAAVTNTPTISVPIEPSISKEQENATSFNIIMENSWRQPEKGILKNKNEGGGLTVANSDNSKGKLGRRSSDRKPRRQSRRHRHHKSSKGKDERGGSFSSECSLCMEKPDRCHSVPDNEDCRLSPGRHYRYRSAGSEASLRSGSAYSPDGNHSSSGSSRNLGSLSSQSSTSSSCPGLDQVSRGDNVDSSSSSSSSSSTCSTALEVGPNGITNRINRSDPLGNSSDRERSRRGRHRGADGRANQREDDDMHHRSHREHRTGRHRHHHYSRDGKYHSHKHRRHLHGSEIEIIAPSTSGASSSTGTGTVLESSGSSPSRTILDVANLSGTSSSSSGHLHRCHRRVKSRRSTDEDGTTSGSRHSSPMPPVPTILCNAGQQTDELSLLKAAGLTINKSNENSSKSHKRSTRTTGTEESEGEWEEVECSESACEECQAATAAGIPHPSAVQSHTTFPQSYMINGSITTLPAESLTLVGTVNPAYHQSNHQPMDPNMSNPSLSYQQQSTASSSLNSSKNSRMGFPTMITPPQTVFQAPAHSPHGSMMVGLINPKAGITNRAASSSSCSSSSFGRANTGTGMKNNNSSSAGLEDCTGQHSETEVDAHLHILPGTPRLGTFYPSTPGPNPPMQQPPHPSGLPPVNPVPSTASYTVIPQSYIQRQQPFLPTRQDRFFGSVNATPKMFKELAAPQNSRGSPVNKGTLPAVSSIAMSAQDVAMDEYADANGRMHEDPLQSGQHIYHQHGVPVLSDSPGSFSNGCVYDKGDGDDDEQLSLDEGHLSLMNMTPSPMTGDLIAPPSLAGRYGSNLPSNYLQLSMQLPQMTQSPQNWSELSAVRKIEPKTAGTITQSQLPLPPVQFARIENASNGSGGAKSSSLTDPDDGGSEFSISAFRRDAGGVNYGATNPNSAPGLRHLPKVPQMRHVNPPAPGSSSELGGDVHSNDGTCDESDTSSLPEAGCDLVQLAQLDVSGRPNPLLNDLARQQTASRR</sequence>
<dbReference type="GO" id="GO:0006509">
    <property type="term" value="P:membrane protein ectodomain proteolysis"/>
    <property type="evidence" value="ECO:0007669"/>
    <property type="project" value="TreeGrafter"/>
</dbReference>
<dbReference type="PRINTS" id="PR00289">
    <property type="entry name" value="DISINTEGRIN"/>
</dbReference>
<feature type="compositionally biased region" description="Low complexity" evidence="8">
    <location>
        <begin position="1438"/>
        <end position="1458"/>
    </location>
</feature>
<comment type="subcellular location">
    <subcellularLocation>
        <location evidence="1">Membrane</location>
        <topology evidence="1">Single-pass membrane protein</topology>
    </subcellularLocation>
</comment>
<feature type="compositionally biased region" description="Polar residues" evidence="8">
    <location>
        <begin position="1763"/>
        <end position="1782"/>
    </location>
</feature>
<feature type="region of interest" description="Disordered" evidence="8">
    <location>
        <begin position="2140"/>
        <end position="2265"/>
    </location>
</feature>
<dbReference type="Pfam" id="PF08516">
    <property type="entry name" value="ADAM_CR"/>
    <property type="match status" value="1"/>
</dbReference>
<feature type="compositionally biased region" description="Basic residues" evidence="8">
    <location>
        <begin position="1619"/>
        <end position="1630"/>
    </location>
</feature>
<evidence type="ECO:0000256" key="4">
    <source>
        <dbReference type="ARBA" id="ARBA00023136"/>
    </source>
</evidence>
<comment type="caution">
    <text evidence="7">Lacks conserved residue(s) required for the propagation of feature annotation.</text>
</comment>
<dbReference type="InterPro" id="IPR001762">
    <property type="entry name" value="Disintegrin_dom"/>
</dbReference>
<feature type="chain" id="PRO_5043932071" evidence="10">
    <location>
        <begin position="36"/>
        <end position="2265"/>
    </location>
</feature>
<dbReference type="PANTHER" id="PTHR11905">
    <property type="entry name" value="ADAM A DISINTEGRIN AND METALLOPROTEASE DOMAIN"/>
    <property type="match status" value="1"/>
</dbReference>
<evidence type="ECO:0000256" key="6">
    <source>
        <dbReference type="PROSITE-ProRule" id="PRU00068"/>
    </source>
</evidence>
<feature type="compositionally biased region" description="Basic residues" evidence="8">
    <location>
        <begin position="1359"/>
        <end position="1373"/>
    </location>
</feature>
<evidence type="ECO:0000313" key="15">
    <source>
        <dbReference type="Proteomes" id="UP001497525"/>
    </source>
</evidence>
<reference evidence="14" key="1">
    <citation type="submission" date="2024-06" db="EMBL/GenBank/DDBJ databases">
        <authorList>
            <person name="Liu X."/>
            <person name="Lenzi L."/>
            <person name="Haldenby T S."/>
            <person name="Uol C."/>
        </authorList>
    </citation>
    <scope>NUCLEOTIDE SEQUENCE</scope>
</reference>
<feature type="compositionally biased region" description="Polar residues" evidence="8">
    <location>
        <begin position="1591"/>
        <end position="1601"/>
    </location>
</feature>
<evidence type="ECO:0000256" key="9">
    <source>
        <dbReference type="SAM" id="Phobius"/>
    </source>
</evidence>
<feature type="compositionally biased region" description="Low complexity" evidence="8">
    <location>
        <begin position="1473"/>
        <end position="1482"/>
    </location>
</feature>
<keyword evidence="5 7" id="KW-1015">Disulfide bond</keyword>
<feature type="disulfide bond" evidence="7">
    <location>
        <begin position="817"/>
        <end position="826"/>
    </location>
</feature>
<dbReference type="GO" id="GO:0004222">
    <property type="term" value="F:metalloendopeptidase activity"/>
    <property type="evidence" value="ECO:0007669"/>
    <property type="project" value="InterPro"/>
</dbReference>
<organism evidence="14 15">
    <name type="scientific">Calicophoron daubneyi</name>
    <name type="common">Rumen fluke</name>
    <name type="synonym">Paramphistomum daubneyi</name>
    <dbReference type="NCBI Taxonomy" id="300641"/>
    <lineage>
        <taxon>Eukaryota</taxon>
        <taxon>Metazoa</taxon>
        <taxon>Spiralia</taxon>
        <taxon>Lophotrochozoa</taxon>
        <taxon>Platyhelminthes</taxon>
        <taxon>Trematoda</taxon>
        <taxon>Digenea</taxon>
        <taxon>Plagiorchiida</taxon>
        <taxon>Pronocephalata</taxon>
        <taxon>Paramphistomoidea</taxon>
        <taxon>Paramphistomidae</taxon>
        <taxon>Calicophoron</taxon>
    </lineage>
</organism>
<dbReference type="InterPro" id="IPR001590">
    <property type="entry name" value="Peptidase_M12B"/>
</dbReference>
<feature type="compositionally biased region" description="Basic and acidic residues" evidence="8">
    <location>
        <begin position="1013"/>
        <end position="1035"/>
    </location>
</feature>
<feature type="domain" description="Disintegrin" evidence="12">
    <location>
        <begin position="523"/>
        <end position="622"/>
    </location>
</feature>
<dbReference type="Pfam" id="PF00200">
    <property type="entry name" value="Disintegrin"/>
    <property type="match status" value="1"/>
</dbReference>
<keyword evidence="2 9" id="KW-0812">Transmembrane</keyword>
<dbReference type="InterPro" id="IPR024079">
    <property type="entry name" value="MetalloPept_cat_dom_sf"/>
</dbReference>
<feature type="region of interest" description="Disordered" evidence="8">
    <location>
        <begin position="1328"/>
        <end position="1384"/>
    </location>
</feature>
<feature type="compositionally biased region" description="Polar residues" evidence="8">
    <location>
        <begin position="1850"/>
        <end position="1867"/>
    </location>
</feature>
<evidence type="ECO:0000313" key="14">
    <source>
        <dbReference type="EMBL" id="CAL5133921.1"/>
    </source>
</evidence>
<feature type="region of interest" description="Disordered" evidence="8">
    <location>
        <begin position="1837"/>
        <end position="1876"/>
    </location>
</feature>
<dbReference type="Gene3D" id="2.10.25.10">
    <property type="entry name" value="Laminin"/>
    <property type="match status" value="1"/>
</dbReference>
<proteinExistence type="predicted"/>
<evidence type="ECO:0000256" key="7">
    <source>
        <dbReference type="PROSITE-ProRule" id="PRU00076"/>
    </source>
</evidence>
<feature type="signal peptide" evidence="10">
    <location>
        <begin position="1"/>
        <end position="35"/>
    </location>
</feature>
<dbReference type="InterPro" id="IPR036436">
    <property type="entry name" value="Disintegrin_dom_sf"/>
</dbReference>
<feature type="disulfide bond" evidence="6">
    <location>
        <begin position="594"/>
        <end position="614"/>
    </location>
</feature>
<evidence type="ECO:0000256" key="8">
    <source>
        <dbReference type="SAM" id="MobiDB-lite"/>
    </source>
</evidence>
<comment type="caution">
    <text evidence="14">The sequence shown here is derived from an EMBL/GenBank/DDBJ whole genome shotgun (WGS) entry which is preliminary data.</text>
</comment>
<dbReference type="PROSITE" id="PS50026">
    <property type="entry name" value="EGF_3"/>
    <property type="match status" value="1"/>
</dbReference>
<name>A0AAV2TCB4_CALDB</name>
<evidence type="ECO:0000256" key="10">
    <source>
        <dbReference type="SAM" id="SignalP"/>
    </source>
</evidence>
<feature type="compositionally biased region" description="Low complexity" evidence="8">
    <location>
        <begin position="630"/>
        <end position="649"/>
    </location>
</feature>
<evidence type="ECO:0000256" key="1">
    <source>
        <dbReference type="ARBA" id="ARBA00004167"/>
    </source>
</evidence>
<keyword evidence="3 9" id="KW-1133">Transmembrane helix</keyword>
<feature type="compositionally biased region" description="Basic and acidic residues" evidence="8">
    <location>
        <begin position="1146"/>
        <end position="1158"/>
    </location>
</feature>